<dbReference type="EMBL" id="CP157804">
    <property type="protein sequence ID" value="XBQ24357.1"/>
    <property type="molecule type" value="Genomic_DNA"/>
</dbReference>
<dbReference type="RefSeq" id="WP_349352650.1">
    <property type="nucleotide sequence ID" value="NZ_CP157804.1"/>
</dbReference>
<evidence type="ECO:0000256" key="1">
    <source>
        <dbReference type="ARBA" id="ARBA00006226"/>
    </source>
</evidence>
<gene>
    <name evidence="4" type="ORF">ABNE31_05410</name>
</gene>
<protein>
    <recommendedName>
        <fullName evidence="3">Toxin</fullName>
    </recommendedName>
</protein>
<evidence type="ECO:0000256" key="2">
    <source>
        <dbReference type="ARBA" id="ARBA00022649"/>
    </source>
</evidence>
<evidence type="ECO:0000313" key="4">
    <source>
        <dbReference type="EMBL" id="XBQ24357.1"/>
    </source>
</evidence>
<dbReference type="InterPro" id="IPR035093">
    <property type="entry name" value="RelE/ParE_toxin_dom_sf"/>
</dbReference>
<sequence>MIDRYVLSQEADNDIEAIFAYGETKFGFTQAISYLIGLNEHFEAIAQNPDIGKERNEIKDGLFSFPFNSHIIFYRKMKNRVRIVRVLYGGRDLKNFLTDS</sequence>
<dbReference type="InterPro" id="IPR007712">
    <property type="entry name" value="RelE/ParE_toxin"/>
</dbReference>
<dbReference type="AlphaFoldDB" id="A0AAU7N1H7"/>
<keyword evidence="2" id="KW-1277">Toxin-antitoxin system</keyword>
<comment type="similarity">
    <text evidence="1 3">Belongs to the RelE toxin family.</text>
</comment>
<name>A0AAU7N1H7_9FLAO</name>
<dbReference type="Gene3D" id="3.30.2310.20">
    <property type="entry name" value="RelE-like"/>
    <property type="match status" value="1"/>
</dbReference>
<accession>A0AAU7N1H7</accession>
<evidence type="ECO:0000256" key="3">
    <source>
        <dbReference type="PIRNR" id="PIRNR029218"/>
    </source>
</evidence>
<dbReference type="InterPro" id="IPR028344">
    <property type="entry name" value="ParE1/4"/>
</dbReference>
<dbReference type="KEGG" id="fld:ABNE31_05410"/>
<dbReference type="PANTHER" id="PTHR33755">
    <property type="entry name" value="TOXIN PARE1-RELATED"/>
    <property type="match status" value="1"/>
</dbReference>
<organism evidence="4">
    <name type="scientific">Flagellimonas sp. MMG031</name>
    <dbReference type="NCBI Taxonomy" id="3158549"/>
    <lineage>
        <taxon>Bacteria</taxon>
        <taxon>Pseudomonadati</taxon>
        <taxon>Bacteroidota</taxon>
        <taxon>Flavobacteriia</taxon>
        <taxon>Flavobacteriales</taxon>
        <taxon>Flavobacteriaceae</taxon>
        <taxon>Flagellimonas</taxon>
    </lineage>
</organism>
<proteinExistence type="inferred from homology"/>
<dbReference type="InterPro" id="IPR051803">
    <property type="entry name" value="TA_system_RelE-like_toxin"/>
</dbReference>
<dbReference type="PANTHER" id="PTHR33755:SF9">
    <property type="entry name" value="TOXIN PARE1"/>
    <property type="match status" value="1"/>
</dbReference>
<dbReference type="Pfam" id="PF05016">
    <property type="entry name" value="ParE_toxin"/>
    <property type="match status" value="1"/>
</dbReference>
<reference evidence="4" key="1">
    <citation type="submission" date="2024-05" db="EMBL/GenBank/DDBJ databases">
        <title>Draft Genome Sequences of Flagellimonas sp. MMG031 and Marinobacter sp. MMG032 Isolated from the dinoflagellate Symbiodinium pilosum.</title>
        <authorList>
            <person name="Shikuma N.J."/>
            <person name="Farrell M.V."/>
        </authorList>
    </citation>
    <scope>NUCLEOTIDE SEQUENCE</scope>
    <source>
        <strain evidence="4">MMG031</strain>
    </source>
</reference>
<dbReference type="PIRSF" id="PIRSF029218">
    <property type="entry name" value="ParE"/>
    <property type="match status" value="1"/>
</dbReference>